<gene>
    <name evidence="1" type="ORF">F4560_000880</name>
</gene>
<protein>
    <submittedName>
        <fullName evidence="1">Formylmethanofuran dehydrogenase subunit D</fullName>
    </submittedName>
</protein>
<organism evidence="1 2">
    <name type="scientific">Saccharothrix ecbatanensis</name>
    <dbReference type="NCBI Taxonomy" id="1105145"/>
    <lineage>
        <taxon>Bacteria</taxon>
        <taxon>Bacillati</taxon>
        <taxon>Actinomycetota</taxon>
        <taxon>Actinomycetes</taxon>
        <taxon>Pseudonocardiales</taxon>
        <taxon>Pseudonocardiaceae</taxon>
        <taxon>Saccharothrix</taxon>
    </lineage>
</organism>
<evidence type="ECO:0000313" key="1">
    <source>
        <dbReference type="EMBL" id="MBB5801112.1"/>
    </source>
</evidence>
<reference evidence="1 2" key="1">
    <citation type="submission" date="2020-08" db="EMBL/GenBank/DDBJ databases">
        <title>Sequencing the genomes of 1000 actinobacteria strains.</title>
        <authorList>
            <person name="Klenk H.-P."/>
        </authorList>
    </citation>
    <scope>NUCLEOTIDE SEQUENCE [LARGE SCALE GENOMIC DNA]</scope>
    <source>
        <strain evidence="1 2">DSM 45486</strain>
    </source>
</reference>
<proteinExistence type="predicted"/>
<accession>A0A7W9HF39</accession>
<dbReference type="AlphaFoldDB" id="A0A7W9HF39"/>
<name>A0A7W9HF39_9PSEU</name>
<keyword evidence="2" id="KW-1185">Reference proteome</keyword>
<evidence type="ECO:0000313" key="2">
    <source>
        <dbReference type="Proteomes" id="UP000552097"/>
    </source>
</evidence>
<sequence>MRVWTSRSSRAGSVFLPAMVFFNWAMVARRRTSSSGVPAWSRTGA</sequence>
<dbReference type="EMBL" id="JACHMO010000001">
    <property type="protein sequence ID" value="MBB5801112.1"/>
    <property type="molecule type" value="Genomic_DNA"/>
</dbReference>
<comment type="caution">
    <text evidence="1">The sequence shown here is derived from an EMBL/GenBank/DDBJ whole genome shotgun (WGS) entry which is preliminary data.</text>
</comment>
<dbReference type="Proteomes" id="UP000552097">
    <property type="component" value="Unassembled WGS sequence"/>
</dbReference>